<keyword evidence="3" id="KW-0949">S-adenosyl-L-methionine</keyword>
<sequence>MPRLRPPLLRSAHATHPMLPSLLRTCRDLPSAINEFRWLTEHAESKVLRSNCGERRAREERDGLLEGLCRKRRRGVPLQYLLGTEYFGDLELRCREGVLIPRPETATIVSHLISILKSRGLKQEFGSTLRVLDLCTGSGCIPLLFEHELRAAAKSADVQLQVLGVDISPHAISLAKKNLDHVRGIKSSRENPDPSTHSPVVFERADIMRDADILSKQRAWDIIISNPPYISRADYTFKLDRSVRHFEPRLALVPSLTTKPISNSWLQELVASIPSSALDGLEPEDAFYPRIAHIARISGAKALLVEVGDMAQARRVAGMCRGQGLGRVEVWKDELRHDGGAVDDGSGIVVRGSGEGRAVFCSRF</sequence>
<dbReference type="Gene3D" id="3.40.50.150">
    <property type="entry name" value="Vaccinia Virus protein VP39"/>
    <property type="match status" value="1"/>
</dbReference>
<reference evidence="8" key="2">
    <citation type="submission" date="2020-04" db="EMBL/GenBank/DDBJ databases">
        <authorList>
            <consortium name="NCBI Genome Project"/>
        </authorList>
    </citation>
    <scope>NUCLEOTIDE SEQUENCE</scope>
    <source>
        <strain evidence="8">CBS 781.70</strain>
    </source>
</reference>
<evidence type="ECO:0000313" key="6">
    <source>
        <dbReference type="EMBL" id="KAF1810027.1"/>
    </source>
</evidence>
<evidence type="ECO:0000256" key="4">
    <source>
        <dbReference type="ARBA" id="ARBA00022747"/>
    </source>
</evidence>
<keyword evidence="1 6" id="KW-0489">Methyltransferase</keyword>
<dbReference type="Pfam" id="PF02384">
    <property type="entry name" value="N6_Mtase"/>
    <property type="match status" value="1"/>
</dbReference>
<evidence type="ECO:0000313" key="8">
    <source>
        <dbReference type="RefSeq" id="XP_033531658.1"/>
    </source>
</evidence>
<gene>
    <name evidence="6 8" type="ORF">P152DRAFT_460841</name>
</gene>
<dbReference type="NCBIfam" id="TIGR00536">
    <property type="entry name" value="hemK_fam"/>
    <property type="match status" value="1"/>
</dbReference>
<evidence type="ECO:0000256" key="3">
    <source>
        <dbReference type="ARBA" id="ARBA00022691"/>
    </source>
</evidence>
<dbReference type="GO" id="GO:0032259">
    <property type="term" value="P:methylation"/>
    <property type="evidence" value="ECO:0007669"/>
    <property type="project" value="UniProtKB-KW"/>
</dbReference>
<evidence type="ECO:0000259" key="5">
    <source>
        <dbReference type="Pfam" id="PF02384"/>
    </source>
</evidence>
<dbReference type="InterPro" id="IPR004556">
    <property type="entry name" value="HemK-like"/>
</dbReference>
<dbReference type="GO" id="GO:0008276">
    <property type="term" value="F:protein methyltransferase activity"/>
    <property type="evidence" value="ECO:0007669"/>
    <property type="project" value="InterPro"/>
</dbReference>
<protein>
    <submittedName>
        <fullName evidence="6 8">Modification methylase HemK</fullName>
    </submittedName>
</protein>
<dbReference type="OrthoDB" id="269872at2759"/>
<dbReference type="GeneID" id="54420572"/>
<dbReference type="SUPFAM" id="SSF53335">
    <property type="entry name" value="S-adenosyl-L-methionine-dependent methyltransferases"/>
    <property type="match status" value="1"/>
</dbReference>
<dbReference type="InterPro" id="IPR002052">
    <property type="entry name" value="DNA_methylase_N6_adenine_CS"/>
</dbReference>
<evidence type="ECO:0000256" key="2">
    <source>
        <dbReference type="ARBA" id="ARBA00022679"/>
    </source>
</evidence>
<dbReference type="EMBL" id="ML975168">
    <property type="protein sequence ID" value="KAF1810027.1"/>
    <property type="molecule type" value="Genomic_DNA"/>
</dbReference>
<dbReference type="InterPro" id="IPR029063">
    <property type="entry name" value="SAM-dependent_MTases_sf"/>
</dbReference>
<dbReference type="GO" id="GO:0005739">
    <property type="term" value="C:mitochondrion"/>
    <property type="evidence" value="ECO:0007669"/>
    <property type="project" value="TreeGrafter"/>
</dbReference>
<keyword evidence="7" id="KW-1185">Reference proteome</keyword>
<dbReference type="GO" id="GO:0009307">
    <property type="term" value="P:DNA restriction-modification system"/>
    <property type="evidence" value="ECO:0007669"/>
    <property type="project" value="UniProtKB-KW"/>
</dbReference>
<dbReference type="PROSITE" id="PS00092">
    <property type="entry name" value="N6_MTASE"/>
    <property type="match status" value="1"/>
</dbReference>
<accession>A0A6G1FW17</accession>
<evidence type="ECO:0000256" key="1">
    <source>
        <dbReference type="ARBA" id="ARBA00022603"/>
    </source>
</evidence>
<dbReference type="InterPro" id="IPR050320">
    <property type="entry name" value="N5-glutamine_MTase"/>
</dbReference>
<feature type="domain" description="DNA methylase adenine-specific" evidence="5">
    <location>
        <begin position="129"/>
        <end position="238"/>
    </location>
</feature>
<reference evidence="6 8" key="1">
    <citation type="submission" date="2020-01" db="EMBL/GenBank/DDBJ databases">
        <authorList>
            <consortium name="DOE Joint Genome Institute"/>
            <person name="Haridas S."/>
            <person name="Albert R."/>
            <person name="Binder M."/>
            <person name="Bloem J."/>
            <person name="Labutti K."/>
            <person name="Salamov A."/>
            <person name="Andreopoulos B."/>
            <person name="Baker S.E."/>
            <person name="Barry K."/>
            <person name="Bills G."/>
            <person name="Bluhm B.H."/>
            <person name="Cannon C."/>
            <person name="Castanera R."/>
            <person name="Culley D.E."/>
            <person name="Daum C."/>
            <person name="Ezra D."/>
            <person name="Gonzalez J.B."/>
            <person name="Henrissat B."/>
            <person name="Kuo A."/>
            <person name="Liang C."/>
            <person name="Lipzen A."/>
            <person name="Lutzoni F."/>
            <person name="Magnuson J."/>
            <person name="Mondo S."/>
            <person name="Nolan M."/>
            <person name="Ohm R."/>
            <person name="Pangilinan J."/>
            <person name="Park H.-J."/>
            <person name="Ramirez L."/>
            <person name="Alfaro M."/>
            <person name="Sun H."/>
            <person name="Tritt A."/>
            <person name="Yoshinaga Y."/>
            <person name="Zwiers L.-H."/>
            <person name="Turgeon B.G."/>
            <person name="Goodwin S.B."/>
            <person name="Spatafora J.W."/>
            <person name="Crous P.W."/>
            <person name="Grigoriev I.V."/>
        </authorList>
    </citation>
    <scope>NUCLEOTIDE SEQUENCE</scope>
    <source>
        <strain evidence="6 8">CBS 781.70</strain>
    </source>
</reference>
<organism evidence="6">
    <name type="scientific">Eremomyces bilateralis CBS 781.70</name>
    <dbReference type="NCBI Taxonomy" id="1392243"/>
    <lineage>
        <taxon>Eukaryota</taxon>
        <taxon>Fungi</taxon>
        <taxon>Dikarya</taxon>
        <taxon>Ascomycota</taxon>
        <taxon>Pezizomycotina</taxon>
        <taxon>Dothideomycetes</taxon>
        <taxon>Dothideomycetes incertae sedis</taxon>
        <taxon>Eremomycetales</taxon>
        <taxon>Eremomycetaceae</taxon>
        <taxon>Eremomyces</taxon>
    </lineage>
</organism>
<keyword evidence="4" id="KW-0680">Restriction system</keyword>
<dbReference type="GO" id="GO:0008170">
    <property type="term" value="F:N-methyltransferase activity"/>
    <property type="evidence" value="ECO:0007669"/>
    <property type="project" value="InterPro"/>
</dbReference>
<dbReference type="PANTHER" id="PTHR18895:SF74">
    <property type="entry name" value="MTRF1L RELEASE FACTOR GLUTAMINE METHYLTRANSFERASE"/>
    <property type="match status" value="1"/>
</dbReference>
<dbReference type="RefSeq" id="XP_033531658.1">
    <property type="nucleotide sequence ID" value="XM_033680002.1"/>
</dbReference>
<evidence type="ECO:0000313" key="7">
    <source>
        <dbReference type="Proteomes" id="UP000504638"/>
    </source>
</evidence>
<dbReference type="PANTHER" id="PTHR18895">
    <property type="entry name" value="HEMK METHYLTRANSFERASE"/>
    <property type="match status" value="1"/>
</dbReference>
<reference evidence="8" key="3">
    <citation type="submission" date="2025-04" db="UniProtKB">
        <authorList>
            <consortium name="RefSeq"/>
        </authorList>
    </citation>
    <scope>IDENTIFICATION</scope>
    <source>
        <strain evidence="8">CBS 781.70</strain>
    </source>
</reference>
<dbReference type="Proteomes" id="UP000504638">
    <property type="component" value="Unplaced"/>
</dbReference>
<proteinExistence type="predicted"/>
<keyword evidence="2" id="KW-0808">Transferase</keyword>
<dbReference type="AlphaFoldDB" id="A0A6G1FW17"/>
<name>A0A6G1FW17_9PEZI</name>
<dbReference type="CDD" id="cd02440">
    <property type="entry name" value="AdoMet_MTases"/>
    <property type="match status" value="1"/>
</dbReference>
<dbReference type="InterPro" id="IPR003356">
    <property type="entry name" value="DNA_methylase_A-5"/>
</dbReference>
<dbReference type="GO" id="GO:0003677">
    <property type="term" value="F:DNA binding"/>
    <property type="evidence" value="ECO:0007669"/>
    <property type="project" value="InterPro"/>
</dbReference>